<dbReference type="InterPro" id="IPR011010">
    <property type="entry name" value="DNA_brk_join_enz"/>
</dbReference>
<sequence length="483" mass="54465">MLDAALVVPQRPGLRRMARFCATRLIEPDQLTNPVFVAFLEEEAITRLDAKATRRGAATARAWNRIIASTPDLQGCQRLQAPRQREPYTLPITHFPESLQAEYAAFEERMCPSQGKSHFKDRRGKRRASLATLKIRKFSVLQMLGALLEMGHDPAAITSFSYIVAHASDILDFFEARAIARLPPKQNPNDKDPEIVGGQLAVIAHTLFIIGVHFLGVTGEQAEELRSMRKLAQPRRKVGLTGKVRERLMRLIQPYNRSRLLLLPEDIEQETRSADQADAKMAHRFMIAVAIEVLLVCPLRMKNLTELRLDRHLKRLGPGGRQITHIVIEGTETKNHDVLEWPVPPATAKLLETWCRTWRPVMGGDGMANSYLFPALDRQGPKSQNALADGIKNLIRRELDLAVHPHLMRHFAAWRHLNRHPGEYEIVRRALGHNSIETTIGTYCGLEAEAAARHFNGGLELDKTDARLLVRARAVGKTPKNQH</sequence>
<organism evidence="3 4">
    <name type="scientific">Belnapia arida</name>
    <dbReference type="NCBI Taxonomy" id="2804533"/>
    <lineage>
        <taxon>Bacteria</taxon>
        <taxon>Pseudomonadati</taxon>
        <taxon>Pseudomonadota</taxon>
        <taxon>Alphaproteobacteria</taxon>
        <taxon>Acetobacterales</taxon>
        <taxon>Roseomonadaceae</taxon>
        <taxon>Belnapia</taxon>
    </lineage>
</organism>
<comment type="caution">
    <text evidence="3">The sequence shown here is derived from an EMBL/GenBank/DDBJ whole genome shotgun (WGS) entry which is preliminary data.</text>
</comment>
<accession>A0ABS1UCJ5</accession>
<dbReference type="Gene3D" id="1.10.443.10">
    <property type="entry name" value="Intergrase catalytic core"/>
    <property type="match status" value="1"/>
</dbReference>
<dbReference type="RefSeq" id="WP_202835672.1">
    <property type="nucleotide sequence ID" value="NZ_JAETWB010000067.1"/>
</dbReference>
<name>A0ABS1UCJ5_9PROT</name>
<protein>
    <submittedName>
        <fullName evidence="3">Site-specific integrase</fullName>
    </submittedName>
</protein>
<dbReference type="Pfam" id="PF00589">
    <property type="entry name" value="Phage_integrase"/>
    <property type="match status" value="1"/>
</dbReference>
<proteinExistence type="predicted"/>
<evidence type="ECO:0000256" key="1">
    <source>
        <dbReference type="ARBA" id="ARBA00023172"/>
    </source>
</evidence>
<dbReference type="EMBL" id="JAETWB010000067">
    <property type="protein sequence ID" value="MBL6082412.1"/>
    <property type="molecule type" value="Genomic_DNA"/>
</dbReference>
<dbReference type="PROSITE" id="PS51898">
    <property type="entry name" value="TYR_RECOMBINASE"/>
    <property type="match status" value="1"/>
</dbReference>
<keyword evidence="4" id="KW-1185">Reference proteome</keyword>
<dbReference type="CDD" id="cd00397">
    <property type="entry name" value="DNA_BRE_C"/>
    <property type="match status" value="1"/>
</dbReference>
<dbReference type="InterPro" id="IPR002104">
    <property type="entry name" value="Integrase_catalytic"/>
</dbReference>
<evidence type="ECO:0000313" key="4">
    <source>
        <dbReference type="Proteomes" id="UP000660885"/>
    </source>
</evidence>
<evidence type="ECO:0000259" key="2">
    <source>
        <dbReference type="PROSITE" id="PS51898"/>
    </source>
</evidence>
<dbReference type="SUPFAM" id="SSF56349">
    <property type="entry name" value="DNA breaking-rejoining enzymes"/>
    <property type="match status" value="1"/>
</dbReference>
<dbReference type="InterPro" id="IPR013762">
    <property type="entry name" value="Integrase-like_cat_sf"/>
</dbReference>
<evidence type="ECO:0000313" key="3">
    <source>
        <dbReference type="EMBL" id="MBL6082412.1"/>
    </source>
</evidence>
<gene>
    <name evidence="3" type="ORF">JMJ56_31075</name>
</gene>
<feature type="domain" description="Tyr recombinase" evidence="2">
    <location>
        <begin position="257"/>
        <end position="456"/>
    </location>
</feature>
<dbReference type="Proteomes" id="UP000660885">
    <property type="component" value="Unassembled WGS sequence"/>
</dbReference>
<reference evidence="3 4" key="1">
    <citation type="submission" date="2021-01" db="EMBL/GenBank/DDBJ databases">
        <title>Belnapia mucosa sp. nov. and Belnapia arida sp. nov., isolated from the Tabernas Desert (Almeria, Spain).</title>
        <authorList>
            <person name="Molina-Menor E."/>
            <person name="Vidal-Verdu A."/>
            <person name="Calonge A."/>
            <person name="Satari L."/>
            <person name="Pereto J."/>
            <person name="Porcar M."/>
        </authorList>
    </citation>
    <scope>NUCLEOTIDE SEQUENCE [LARGE SCALE GENOMIC DNA]</scope>
    <source>
        <strain evidence="3 4">T18</strain>
    </source>
</reference>
<keyword evidence="1" id="KW-0233">DNA recombination</keyword>